<evidence type="ECO:0000313" key="2">
    <source>
        <dbReference type="EMBL" id="KAF7762188.1"/>
    </source>
</evidence>
<feature type="region of interest" description="Disordered" evidence="1">
    <location>
        <begin position="77"/>
        <end position="96"/>
    </location>
</feature>
<dbReference type="SUPFAM" id="SSF63724">
    <property type="entry name" value="Cytolysin/lectin"/>
    <property type="match status" value="1"/>
</dbReference>
<dbReference type="EMBL" id="JABXXO010000012">
    <property type="protein sequence ID" value="KAF7762188.1"/>
    <property type="molecule type" value="Genomic_DNA"/>
</dbReference>
<accession>A0A8H7EXC9</accession>
<sequence>MGGSGTSGSLRFVSSDTDESFVATFGVHNYKRWCDIVTNLTNEQTALVINQEYYGVPIRDQARENQLTSYNVANAKGRRPISSSDKCFIRPPSQKS</sequence>
<dbReference type="InterPro" id="IPR015926">
    <property type="entry name" value="Cytolysin/lectin"/>
</dbReference>
<reference evidence="2 3" key="1">
    <citation type="journal article" name="Sci. Rep.">
        <title>Telomere-to-telomere assembled and centromere annotated genomes of the two main subspecies of the button mushroom Agaricus bisporus reveal especially polymorphic chromosome ends.</title>
        <authorList>
            <person name="Sonnenberg A.S.M."/>
            <person name="Sedaghat-Telgerd N."/>
            <person name="Lavrijssen B."/>
            <person name="Ohm R.A."/>
            <person name="Hendrickx P.M."/>
            <person name="Scholtmeijer K."/>
            <person name="Baars J.J.P."/>
            <person name="van Peer A."/>
        </authorList>
    </citation>
    <scope>NUCLEOTIDE SEQUENCE [LARGE SCALE GENOMIC DNA]</scope>
    <source>
        <strain evidence="2 3">H119_p4</strain>
    </source>
</reference>
<dbReference type="Proteomes" id="UP000629468">
    <property type="component" value="Unassembled WGS sequence"/>
</dbReference>
<name>A0A8H7EXC9_AGABI</name>
<comment type="caution">
    <text evidence="2">The sequence shown here is derived from an EMBL/GenBank/DDBJ whole genome shotgun (WGS) entry which is preliminary data.</text>
</comment>
<protein>
    <submittedName>
        <fullName evidence="2">Uncharacterized protein</fullName>
    </submittedName>
</protein>
<dbReference type="Gene3D" id="2.60.270.20">
    <property type="entry name" value="Cytolysin/lectin"/>
    <property type="match status" value="1"/>
</dbReference>
<dbReference type="AlphaFoldDB" id="A0A8H7EXC9"/>
<proteinExistence type="predicted"/>
<organism evidence="2 3">
    <name type="scientific">Agaricus bisporus var. burnettii</name>
    <dbReference type="NCBI Taxonomy" id="192524"/>
    <lineage>
        <taxon>Eukaryota</taxon>
        <taxon>Fungi</taxon>
        <taxon>Dikarya</taxon>
        <taxon>Basidiomycota</taxon>
        <taxon>Agaricomycotina</taxon>
        <taxon>Agaricomycetes</taxon>
        <taxon>Agaricomycetidae</taxon>
        <taxon>Agaricales</taxon>
        <taxon>Agaricineae</taxon>
        <taxon>Agaricaceae</taxon>
        <taxon>Agaricus</taxon>
    </lineage>
</organism>
<evidence type="ECO:0000256" key="1">
    <source>
        <dbReference type="SAM" id="MobiDB-lite"/>
    </source>
</evidence>
<evidence type="ECO:0000313" key="3">
    <source>
        <dbReference type="Proteomes" id="UP000629468"/>
    </source>
</evidence>
<dbReference type="InterPro" id="IPR009960">
    <property type="entry name" value="Fruit_body_lectin_fun"/>
</dbReference>
<gene>
    <name evidence="2" type="ORF">Agabi119p4_8781</name>
</gene>
<dbReference type="Pfam" id="PF07367">
    <property type="entry name" value="FB_lectin"/>
    <property type="match status" value="1"/>
</dbReference>